<dbReference type="InterPro" id="IPR036047">
    <property type="entry name" value="F-box-like_dom_sf"/>
</dbReference>
<feature type="domain" description="F-box" evidence="2">
    <location>
        <begin position="1"/>
        <end position="50"/>
    </location>
</feature>
<dbReference type="EMBL" id="JAVFKD010000016">
    <property type="protein sequence ID" value="KAK5987492.1"/>
    <property type="molecule type" value="Genomic_DNA"/>
</dbReference>
<feature type="region of interest" description="Disordered" evidence="1">
    <location>
        <begin position="587"/>
        <end position="627"/>
    </location>
</feature>
<organism evidence="3 4">
    <name type="scientific">Cladobotryum mycophilum</name>
    <dbReference type="NCBI Taxonomy" id="491253"/>
    <lineage>
        <taxon>Eukaryota</taxon>
        <taxon>Fungi</taxon>
        <taxon>Dikarya</taxon>
        <taxon>Ascomycota</taxon>
        <taxon>Pezizomycotina</taxon>
        <taxon>Sordariomycetes</taxon>
        <taxon>Hypocreomycetidae</taxon>
        <taxon>Hypocreales</taxon>
        <taxon>Hypocreaceae</taxon>
        <taxon>Cladobotryum</taxon>
    </lineage>
</organism>
<keyword evidence="4" id="KW-1185">Reference proteome</keyword>
<evidence type="ECO:0000256" key="1">
    <source>
        <dbReference type="SAM" id="MobiDB-lite"/>
    </source>
</evidence>
<evidence type="ECO:0000313" key="4">
    <source>
        <dbReference type="Proteomes" id="UP001338125"/>
    </source>
</evidence>
<dbReference type="Proteomes" id="UP001338125">
    <property type="component" value="Unassembled WGS sequence"/>
</dbReference>
<evidence type="ECO:0000313" key="3">
    <source>
        <dbReference type="EMBL" id="KAK5987492.1"/>
    </source>
</evidence>
<proteinExistence type="predicted"/>
<evidence type="ECO:0000259" key="2">
    <source>
        <dbReference type="PROSITE" id="PS50181"/>
    </source>
</evidence>
<comment type="caution">
    <text evidence="3">The sequence shown here is derived from an EMBL/GenBank/DDBJ whole genome shotgun (WGS) entry which is preliminary data.</text>
</comment>
<accession>A0ABR0S5S7</accession>
<gene>
    <name evidence="3" type="ORF">PT974_11622</name>
</gene>
<dbReference type="PROSITE" id="PS50181">
    <property type="entry name" value="FBOX"/>
    <property type="match status" value="1"/>
</dbReference>
<dbReference type="SUPFAM" id="SSF81383">
    <property type="entry name" value="F-box domain"/>
    <property type="match status" value="1"/>
</dbReference>
<feature type="compositionally biased region" description="Low complexity" evidence="1">
    <location>
        <begin position="596"/>
        <end position="614"/>
    </location>
</feature>
<reference evidence="3 4" key="1">
    <citation type="submission" date="2024-01" db="EMBL/GenBank/DDBJ databases">
        <title>Complete genome of Cladobotryum mycophilum ATHUM6906.</title>
        <authorList>
            <person name="Christinaki A.C."/>
            <person name="Myridakis A.I."/>
            <person name="Kouvelis V.N."/>
        </authorList>
    </citation>
    <scope>NUCLEOTIDE SEQUENCE [LARGE SCALE GENOMIC DNA]</scope>
    <source>
        <strain evidence="3 4">ATHUM6906</strain>
    </source>
</reference>
<protein>
    <recommendedName>
        <fullName evidence="2">F-box domain-containing protein</fullName>
    </recommendedName>
</protein>
<name>A0ABR0S5S7_9HYPO</name>
<sequence>MSIFKLPAELMRFIALNLGPDDLFHLALCAHYFKYILQDQYICRLVLQNYEFSIEYQEACGTGDYARALRRFVKRRNAVQTANPFQVLQISNANHFIFTHGAICYTTGQDDLRVLHLQNPTLRGPVFQEIVIDIHKLLSISIFPTRELGDRQSYTFRPLHHADGILSCLFSYRDGGMLRNFLIVCSLHENLQMDSQDDFQDDLKEKPQEGSEKARVIAYRRLPSTRGLFVRNNGKYLYYGARSEPAEDGTKRWVIRGLDLEHGNWLPRRLILKDFIGAEIGSTICFEIFEDYFYGVSNREMVDPGESVENSFYYAFRFRLEDFKKTETKITQRIVMWRRQTREGPIDDRWNTLGLSRDEQSGNLFIIETRNEMLSAVSQSLRTCYRMELVFPLQPLDDQNDSDDSDDEDFWDETTHEMRSQHIMHYGDEGTSAITLALNRTPVRCYNATCQAFVDLVDDPPSSEAMTRRLRLRVRPRVSGPQSNVTESARNTDYIHNLLSRNRDHEVHFWPEPSQPRSDSLYQVLNPQDQFDEVDSVMDERFLIYSPKLFNNTNEPRPLVLVSFDPGLHFRGLPRFYESTSDGCANEFSPDSVPGSPSCETSSSSDSHTMSSRSTSEEALEDNKTFQSESSSTDWIAKKLAAYITQGRYGVPCGYDLSRESCSLLPHPISGVACHQHNTDGASRLGRLH</sequence>
<dbReference type="InterPro" id="IPR001810">
    <property type="entry name" value="F-box_dom"/>
</dbReference>